<feature type="binding site" evidence="1">
    <location>
        <position position="650"/>
    </location>
    <ligand>
        <name>L-glutamate</name>
        <dbReference type="ChEBI" id="CHEBI:29985"/>
    </ligand>
</feature>
<dbReference type="InterPro" id="IPR000101">
    <property type="entry name" value="GGT_peptidase"/>
</dbReference>
<dbReference type="CTD" id="20323402"/>
<dbReference type="GO" id="GO:0005886">
    <property type="term" value="C:plasma membrane"/>
    <property type="evidence" value="ECO:0007669"/>
    <property type="project" value="TreeGrafter"/>
</dbReference>
<keyword evidence="4" id="KW-1185">Reference proteome</keyword>
<evidence type="ECO:0000313" key="3">
    <source>
        <dbReference type="EMBL" id="KER22739.1"/>
    </source>
</evidence>
<protein>
    <recommendedName>
        <fullName evidence="5">Gamma-glutamyltranspeptidase</fullName>
    </recommendedName>
</protein>
<dbReference type="GeneID" id="20323402"/>
<dbReference type="InterPro" id="IPR029055">
    <property type="entry name" value="Ntn_hydrolases_N"/>
</dbReference>
<dbReference type="STRING" id="6198.A0A075A5Q4"/>
<name>A0A075A5Q4_OPIVI</name>
<proteinExistence type="predicted"/>
<organism evidence="3 4">
    <name type="scientific">Opisthorchis viverrini</name>
    <name type="common">Southeast Asian liver fluke</name>
    <dbReference type="NCBI Taxonomy" id="6198"/>
    <lineage>
        <taxon>Eukaryota</taxon>
        <taxon>Metazoa</taxon>
        <taxon>Spiralia</taxon>
        <taxon>Lophotrochozoa</taxon>
        <taxon>Platyhelminthes</taxon>
        <taxon>Trematoda</taxon>
        <taxon>Digenea</taxon>
        <taxon>Opisthorchiida</taxon>
        <taxon>Opisthorchiata</taxon>
        <taxon>Opisthorchiidae</taxon>
        <taxon>Opisthorchis</taxon>
    </lineage>
</organism>
<dbReference type="AlphaFoldDB" id="A0A075A5Q4"/>
<dbReference type="Gene3D" id="3.60.20.40">
    <property type="match status" value="1"/>
</dbReference>
<dbReference type="PRINTS" id="PR01210">
    <property type="entry name" value="GGTRANSPTASE"/>
</dbReference>
<dbReference type="EMBL" id="KL596882">
    <property type="protein sequence ID" value="KER22739.1"/>
    <property type="molecule type" value="Genomic_DNA"/>
</dbReference>
<keyword evidence="2" id="KW-0472">Membrane</keyword>
<dbReference type="OrthoDB" id="1081007at2759"/>
<dbReference type="GO" id="GO:0036374">
    <property type="term" value="F:glutathione hydrolase activity"/>
    <property type="evidence" value="ECO:0007669"/>
    <property type="project" value="InterPro"/>
</dbReference>
<dbReference type="Pfam" id="PF01019">
    <property type="entry name" value="G_glu_transpept"/>
    <property type="match status" value="1"/>
</dbReference>
<gene>
    <name evidence="3" type="ORF">T265_09223</name>
</gene>
<dbReference type="PANTHER" id="PTHR11686:SF54">
    <property type="entry name" value="GLUTATHIONE HYDROLASE 7"/>
    <property type="match status" value="1"/>
</dbReference>
<evidence type="ECO:0000313" key="4">
    <source>
        <dbReference type="Proteomes" id="UP000054324"/>
    </source>
</evidence>
<reference evidence="3 4" key="1">
    <citation type="submission" date="2013-11" db="EMBL/GenBank/DDBJ databases">
        <title>Opisthorchis viverrini - life in the bile duct.</title>
        <authorList>
            <person name="Young N.D."/>
            <person name="Nagarajan N."/>
            <person name="Lin S.J."/>
            <person name="Korhonen P.K."/>
            <person name="Jex A.R."/>
            <person name="Hall R.S."/>
            <person name="Safavi-Hemami H."/>
            <person name="Kaewkong W."/>
            <person name="Bertrand D."/>
            <person name="Gao S."/>
            <person name="Seet Q."/>
            <person name="Wongkham S."/>
            <person name="Teh B.T."/>
            <person name="Wongkham C."/>
            <person name="Intapan P.M."/>
            <person name="Maleewong W."/>
            <person name="Yang X."/>
            <person name="Hu M."/>
            <person name="Wang Z."/>
            <person name="Hofmann A."/>
            <person name="Sternberg P.W."/>
            <person name="Tan P."/>
            <person name="Wang J."/>
            <person name="Gasser R.B."/>
        </authorList>
    </citation>
    <scope>NUCLEOTIDE SEQUENCE [LARGE SCALE GENOMIC DNA]</scope>
</reference>
<evidence type="ECO:0000256" key="1">
    <source>
        <dbReference type="PIRSR" id="PIRSR600101-2"/>
    </source>
</evidence>
<sequence length="800" mass="85548">MCLTIIVSEPYLVWTDVGESVTKQLESQFSVVSSIRSCVVWDVLHMPNRHLPMGVLFSCPTQSGGSRERSVKEITERLGAVGATRLPGWGPRDSHCTWLETPQDMSANRCLSIFPIPLNSICLLMPSTDTETILEPSALDLSGDGMHNDGFSEQDHISKTMPVHKTDRGPRKIWRWKLEGMTLVVLSVIVASVALTLALIISILVGEPQVMPHGAVVSESSQCNSIGLEMMSQGQGNAVDAAVAMALCMAVVRPDVASLAGCGMMLVQDRNTQKSHLYDFMCSAPSNPSDVDATKPASLVGVPGFVRGLYTVHRHFGQRRWSDLFAGVLNLAAAGFRPDPDLLSAAKATAAEHPGTSGMIFNDLAKFSGESYHPPDALKATLENLKNSGEHYFYDAHSEPASFSSQLLSFLNSQGVHWQARDMSDYTVEKPKPILMSFAGFTLEAFPSPSSGGSFLLSLLGNLWVKNLRVPLDPGALAKKVPNATATMLHRLIELSKLSEAQALRLGDINDDLISAQAKAAQNQMLALESRIPMVDSVTDTRTFPPNAELLESPNFKIGDTGILTTDSNALTVSLSLFLGSPFGTGQYVPKTGVHLNAAMKLFFSSSGPVQPVLNTIGPKRRPLVPGSPVYLSTTHRKCGVRVGITTSGGLWGTIDAAQVIADAALFLRSPPCTPPKGITTPVDDVAASTLLGNKQTSADQPTHVGYSPASDAGCLGFQASSGLPRLRSGPVIQNDSGLSDPVSAEPKFDTNLATGLEGVGHKMSTVSEPWPGRVSVVGWNGYNIVLSVDHRGSWKSAQF</sequence>
<dbReference type="RefSeq" id="XP_009173506.1">
    <property type="nucleotide sequence ID" value="XM_009175242.1"/>
</dbReference>
<keyword evidence="2" id="KW-1133">Transmembrane helix</keyword>
<evidence type="ECO:0008006" key="5">
    <source>
        <dbReference type="Google" id="ProtNLM"/>
    </source>
</evidence>
<dbReference type="SUPFAM" id="SSF56235">
    <property type="entry name" value="N-terminal nucleophile aminohydrolases (Ntn hydrolases)"/>
    <property type="match status" value="1"/>
</dbReference>
<accession>A0A075A5Q4</accession>
<dbReference type="Proteomes" id="UP000054324">
    <property type="component" value="Unassembled WGS sequence"/>
</dbReference>
<keyword evidence="2" id="KW-0812">Transmembrane</keyword>
<dbReference type="InterPro" id="IPR043137">
    <property type="entry name" value="GGT_ssub_C"/>
</dbReference>
<dbReference type="GO" id="GO:0006751">
    <property type="term" value="P:glutathione catabolic process"/>
    <property type="evidence" value="ECO:0007669"/>
    <property type="project" value="InterPro"/>
</dbReference>
<dbReference type="PANTHER" id="PTHR11686">
    <property type="entry name" value="GAMMA GLUTAMYL TRANSPEPTIDASE"/>
    <property type="match status" value="1"/>
</dbReference>
<dbReference type="KEGG" id="ovi:T265_09223"/>
<evidence type="ECO:0000256" key="2">
    <source>
        <dbReference type="SAM" id="Phobius"/>
    </source>
</evidence>
<feature type="transmembrane region" description="Helical" evidence="2">
    <location>
        <begin position="181"/>
        <end position="205"/>
    </location>
</feature>